<evidence type="ECO:0000256" key="6">
    <source>
        <dbReference type="ARBA" id="ARBA00023136"/>
    </source>
</evidence>
<dbReference type="Pfam" id="PF00001">
    <property type="entry name" value="7tm_1"/>
    <property type="match status" value="1"/>
</dbReference>
<dbReference type="PROSITE" id="PS00237">
    <property type="entry name" value="G_PROTEIN_RECEP_F1_1"/>
    <property type="match status" value="1"/>
</dbReference>
<evidence type="ECO:0000256" key="4">
    <source>
        <dbReference type="ARBA" id="ARBA00022989"/>
    </source>
</evidence>
<feature type="transmembrane region" description="Helical" evidence="12">
    <location>
        <begin position="76"/>
        <end position="95"/>
    </location>
</feature>
<feature type="transmembrane region" description="Helical" evidence="12">
    <location>
        <begin position="151"/>
        <end position="170"/>
    </location>
</feature>
<evidence type="ECO:0000256" key="2">
    <source>
        <dbReference type="ARBA" id="ARBA00022475"/>
    </source>
</evidence>
<feature type="domain" description="G-protein coupled receptors family 1 profile" evidence="13">
    <location>
        <begin position="55"/>
        <end position="305"/>
    </location>
</feature>
<keyword evidence="4 12" id="KW-1133">Transmembrane helix</keyword>
<keyword evidence="3 11" id="KW-0812">Transmembrane</keyword>
<keyword evidence="9" id="KW-0325">Glycoprotein</keyword>
<dbReference type="GeneID" id="101649080"/>
<comment type="subcellular location">
    <subcellularLocation>
        <location evidence="1">Cell membrane</location>
        <topology evidence="1">Multi-pass membrane protein</topology>
    </subcellularLocation>
</comment>
<organism evidence="14 15">
    <name type="scientific">Echinops telfairi</name>
    <name type="common">Lesser hedgehog tenrec</name>
    <dbReference type="NCBI Taxonomy" id="9371"/>
    <lineage>
        <taxon>Eukaryota</taxon>
        <taxon>Metazoa</taxon>
        <taxon>Chordata</taxon>
        <taxon>Craniata</taxon>
        <taxon>Vertebrata</taxon>
        <taxon>Euteleostomi</taxon>
        <taxon>Mammalia</taxon>
        <taxon>Eutheria</taxon>
        <taxon>Afrotheria</taxon>
        <taxon>Tenrecidae</taxon>
        <taxon>Tenrecinae</taxon>
        <taxon>Echinops</taxon>
    </lineage>
</organism>
<evidence type="ECO:0000313" key="15">
    <source>
        <dbReference type="RefSeq" id="XP_004704224.1"/>
    </source>
</evidence>
<evidence type="ECO:0000256" key="10">
    <source>
        <dbReference type="ARBA" id="ARBA00023224"/>
    </source>
</evidence>
<dbReference type="SUPFAM" id="SSF81321">
    <property type="entry name" value="Family A G protein-coupled receptor-like"/>
    <property type="match status" value="1"/>
</dbReference>
<dbReference type="InterPro" id="IPR000276">
    <property type="entry name" value="GPCR_Rhodpsn"/>
</dbReference>
<dbReference type="Proteomes" id="UP000694863">
    <property type="component" value="Unplaced"/>
</dbReference>
<dbReference type="PANTHER" id="PTHR10489">
    <property type="entry name" value="CELL ADHESION MOLECULE"/>
    <property type="match status" value="1"/>
</dbReference>
<name>A0ABM0INN5_ECHTE</name>
<keyword evidence="10 11" id="KW-0807">Transducer</keyword>
<evidence type="ECO:0000313" key="14">
    <source>
        <dbReference type="Proteomes" id="UP000694863"/>
    </source>
</evidence>
<evidence type="ECO:0000256" key="9">
    <source>
        <dbReference type="ARBA" id="ARBA00023180"/>
    </source>
</evidence>
<dbReference type="RefSeq" id="XP_004704224.1">
    <property type="nucleotide sequence ID" value="XM_004704167.1"/>
</dbReference>
<keyword evidence="2" id="KW-1003">Cell membrane</keyword>
<comment type="similarity">
    <text evidence="11">Belongs to the G-protein coupled receptor 1 family.</text>
</comment>
<dbReference type="InterPro" id="IPR017452">
    <property type="entry name" value="GPCR_Rhodpsn_7TM"/>
</dbReference>
<protein>
    <submittedName>
        <fullName evidence="15">C-C chemokine receptor-like 2</fullName>
    </submittedName>
</protein>
<keyword evidence="8 11" id="KW-0675">Receptor</keyword>
<evidence type="ECO:0000256" key="5">
    <source>
        <dbReference type="ARBA" id="ARBA00023040"/>
    </source>
</evidence>
<feature type="transmembrane region" description="Helical" evidence="12">
    <location>
        <begin position="110"/>
        <end position="130"/>
    </location>
</feature>
<gene>
    <name evidence="15" type="primary">CCRL2</name>
</gene>
<evidence type="ECO:0000256" key="12">
    <source>
        <dbReference type="SAM" id="Phobius"/>
    </source>
</evidence>
<dbReference type="InterPro" id="IPR050119">
    <property type="entry name" value="CCR1-9-like"/>
</dbReference>
<evidence type="ECO:0000256" key="7">
    <source>
        <dbReference type="ARBA" id="ARBA00023157"/>
    </source>
</evidence>
<dbReference type="PRINTS" id="PR00237">
    <property type="entry name" value="GPCRRHODOPSN"/>
</dbReference>
<keyword evidence="7" id="KW-1015">Disulfide bond</keyword>
<evidence type="ECO:0000256" key="1">
    <source>
        <dbReference type="ARBA" id="ARBA00004651"/>
    </source>
</evidence>
<dbReference type="PROSITE" id="PS50262">
    <property type="entry name" value="G_PROTEIN_RECEP_F1_2"/>
    <property type="match status" value="1"/>
</dbReference>
<feature type="transmembrane region" description="Helical" evidence="12">
    <location>
        <begin position="44"/>
        <end position="64"/>
    </location>
</feature>
<feature type="transmembrane region" description="Helical" evidence="12">
    <location>
        <begin position="201"/>
        <end position="223"/>
    </location>
</feature>
<dbReference type="PRINTS" id="PR00657">
    <property type="entry name" value="CCCHEMOKINER"/>
</dbReference>
<dbReference type="Gene3D" id="1.20.1070.10">
    <property type="entry name" value="Rhodopsin 7-helix transmembrane proteins"/>
    <property type="match status" value="1"/>
</dbReference>
<evidence type="ECO:0000256" key="3">
    <source>
        <dbReference type="ARBA" id="ARBA00022692"/>
    </source>
</evidence>
<evidence type="ECO:0000256" key="11">
    <source>
        <dbReference type="RuleBase" id="RU000688"/>
    </source>
</evidence>
<reference evidence="15" key="1">
    <citation type="submission" date="2025-08" db="UniProtKB">
        <authorList>
            <consortium name="RefSeq"/>
        </authorList>
    </citation>
    <scope>IDENTIFICATION</scope>
</reference>
<dbReference type="PANTHER" id="PTHR10489:SF655">
    <property type="entry name" value="C-C CHEMOKINE RECEPTOR-LIKE 2"/>
    <property type="match status" value="1"/>
</dbReference>
<keyword evidence="5 11" id="KW-0297">G-protein coupled receptor</keyword>
<keyword evidence="14" id="KW-1185">Reference proteome</keyword>
<feature type="transmembrane region" description="Helical" evidence="12">
    <location>
        <begin position="244"/>
        <end position="268"/>
    </location>
</feature>
<accession>A0ABM0INN5</accession>
<keyword evidence="6 12" id="KW-0472">Membrane</keyword>
<evidence type="ECO:0000256" key="8">
    <source>
        <dbReference type="ARBA" id="ARBA00023170"/>
    </source>
</evidence>
<proteinExistence type="inferred from homology"/>
<sequence>MDNYTAAPEDDYDVLIEGDLNHSVTEQCDPYQPKLLSAQLLPKLYPLVFVVCLLLNLLVLHILVKHKGLRRLDNVYFLNLAISNVLFSLTLPFWAHSASHGWALGDRECMLLVGVYTVGLYSEACLNMLLTVHRYLVVHQVQCMSRSSRKVPWGFLTSVLVWTVAVLVTLPEHTVDRPRVQGWEDKCLYSRPTFLPADETWQWFLTLEMNILGLLLPLLVFLYCHAQVSRTRSFREKRGDLYKLTLATTAIFLLMWAPYNIALLLSTFKEHFSLQDCKSAYGLHRAVHITEILAATHCGINPLLHVVFDTAFRRHLYHLLHLQPRAQVRQASSQEPQEPFTRV</sequence>
<dbReference type="InterPro" id="IPR000355">
    <property type="entry name" value="Chemokine_rcpt"/>
</dbReference>
<evidence type="ECO:0000259" key="13">
    <source>
        <dbReference type="PROSITE" id="PS50262"/>
    </source>
</evidence>